<proteinExistence type="predicted"/>
<reference evidence="2 3" key="1">
    <citation type="submission" date="2019-08" db="EMBL/GenBank/DDBJ databases">
        <authorList>
            <person name="Alioto T."/>
            <person name="Alioto T."/>
            <person name="Gomez Garrido J."/>
        </authorList>
    </citation>
    <scope>NUCLEOTIDE SEQUENCE [LARGE SCALE GENOMIC DNA]</scope>
</reference>
<evidence type="ECO:0000256" key="1">
    <source>
        <dbReference type="SAM" id="Phobius"/>
    </source>
</evidence>
<dbReference type="Proteomes" id="UP000325440">
    <property type="component" value="Unassembled WGS sequence"/>
</dbReference>
<dbReference type="AlphaFoldDB" id="A0A5E4M3I5"/>
<protein>
    <submittedName>
        <fullName evidence="2">Uncharacterized protein</fullName>
    </submittedName>
</protein>
<keyword evidence="1" id="KW-0812">Transmembrane</keyword>
<sequence>MFCNFVTHQFIIYNIYVFIKISRIILILICVCFKLLYKGIKEQFTGFIMGCLSTTKMMRLGDCGSDLYEQQTIGTREQDEAQIPFFYPHFPDDMRV</sequence>
<name>A0A5E4M3I5_9HEMI</name>
<feature type="transmembrane region" description="Helical" evidence="1">
    <location>
        <begin position="15"/>
        <end position="37"/>
    </location>
</feature>
<dbReference type="EMBL" id="CABPRJ010000025">
    <property type="protein sequence ID" value="VVC26111.1"/>
    <property type="molecule type" value="Genomic_DNA"/>
</dbReference>
<keyword evidence="1" id="KW-0472">Membrane</keyword>
<keyword evidence="1" id="KW-1133">Transmembrane helix</keyword>
<keyword evidence="3" id="KW-1185">Reference proteome</keyword>
<evidence type="ECO:0000313" key="2">
    <source>
        <dbReference type="EMBL" id="VVC26111.1"/>
    </source>
</evidence>
<organism evidence="2 3">
    <name type="scientific">Cinara cedri</name>
    <dbReference type="NCBI Taxonomy" id="506608"/>
    <lineage>
        <taxon>Eukaryota</taxon>
        <taxon>Metazoa</taxon>
        <taxon>Ecdysozoa</taxon>
        <taxon>Arthropoda</taxon>
        <taxon>Hexapoda</taxon>
        <taxon>Insecta</taxon>
        <taxon>Pterygota</taxon>
        <taxon>Neoptera</taxon>
        <taxon>Paraneoptera</taxon>
        <taxon>Hemiptera</taxon>
        <taxon>Sternorrhyncha</taxon>
        <taxon>Aphidomorpha</taxon>
        <taxon>Aphidoidea</taxon>
        <taxon>Aphididae</taxon>
        <taxon>Lachninae</taxon>
        <taxon>Cinara</taxon>
    </lineage>
</organism>
<gene>
    <name evidence="2" type="ORF">CINCED_3A023981</name>
</gene>
<accession>A0A5E4M3I5</accession>
<evidence type="ECO:0000313" key="3">
    <source>
        <dbReference type="Proteomes" id="UP000325440"/>
    </source>
</evidence>